<proteinExistence type="inferred from homology"/>
<keyword evidence="4" id="KW-1003">Cell membrane</keyword>
<dbReference type="InterPro" id="IPR051163">
    <property type="entry name" value="Sodium:Solute_Symporter_SSF"/>
</dbReference>
<keyword evidence="9 12" id="KW-0472">Membrane</keyword>
<dbReference type="Gene3D" id="1.20.1730.10">
    <property type="entry name" value="Sodium/glucose cotransporter"/>
    <property type="match status" value="1"/>
</dbReference>
<evidence type="ECO:0000256" key="11">
    <source>
        <dbReference type="RuleBase" id="RU362091"/>
    </source>
</evidence>
<dbReference type="NCBIfam" id="TIGR00813">
    <property type="entry name" value="sss"/>
    <property type="match status" value="1"/>
</dbReference>
<feature type="transmembrane region" description="Helical" evidence="12">
    <location>
        <begin position="317"/>
        <end position="345"/>
    </location>
</feature>
<feature type="transmembrane region" description="Helical" evidence="12">
    <location>
        <begin position="6"/>
        <end position="29"/>
    </location>
</feature>
<evidence type="ECO:0000256" key="2">
    <source>
        <dbReference type="ARBA" id="ARBA00006434"/>
    </source>
</evidence>
<evidence type="ECO:0000256" key="4">
    <source>
        <dbReference type="ARBA" id="ARBA00022475"/>
    </source>
</evidence>
<gene>
    <name evidence="14" type="primary">LOC112680400</name>
</gene>
<dbReference type="GO" id="GO:0005886">
    <property type="term" value="C:plasma membrane"/>
    <property type="evidence" value="ECO:0007669"/>
    <property type="project" value="UniProtKB-SubCell"/>
</dbReference>
<feature type="transmembrane region" description="Helical" evidence="12">
    <location>
        <begin position="124"/>
        <end position="149"/>
    </location>
</feature>
<reference evidence="14" key="1">
    <citation type="submission" date="2025-08" db="UniProtKB">
        <authorList>
            <consortium name="RefSeq"/>
        </authorList>
    </citation>
    <scope>IDENTIFICATION</scope>
    <source>
        <tissue evidence="14">Whole body</tissue>
    </source>
</reference>
<sequence>MERLNWLVECSAFVLMLGISMVIGLYYGFVEGKQNTISEYLLGGKHMTVFPITMSLIASHISGITLLGVPSEIYSNGTQYLIVGLVNVFVIIIVIYIYLPVFYELQCTSIYKYLELRFNSKIRGIGSLIFATSLIFQLPVVIYVPALAFNQVTGLNVHLATPIICGICIFYTTIGGLKAVVWTDAIQSIFTTASILIVIVLGFIQVGGLSNTIKANQESGRIEFFRMDPDPFLRSTFWTVGIGTIFQWIPQLGMHPGAVQRFVALPSYKKARNALIYFLIGIAVVKILTGAIGLLIYTKYKDCDPISANFISSDKNLLPYFVIDVAGKLPGVTGLFISGIISAALSTMSAQLNTVSGTIYEDFIVKFLSVNVSELTASFIMKCIVVVSGVICVALVVVVEKLNGIIQMAISLSSMTNGAFVAVFTLGVCFPWANSRGALSGMLASFGIVLWIVYGSQMAIYNGDLKFVEKNVSIAGCPPDTQFKTHTNYSGLYRMNEDVYVSPNVWKIYTVSYMYYTLIGTLTGIAVGLVVSLLFPDEQEVDPKLLTPFIRKFMYPKYMSKEKLNKVKIEEYKLVSQDTKL</sequence>
<comment type="similarity">
    <text evidence="2 11">Belongs to the sodium:solute symporter (SSF) (TC 2.A.21) family.</text>
</comment>
<keyword evidence="7" id="KW-0915">Sodium</keyword>
<feature type="transmembrane region" description="Helical" evidence="12">
    <location>
        <begin position="405"/>
        <end position="430"/>
    </location>
</feature>
<dbReference type="GeneID" id="112680400"/>
<dbReference type="InterPro" id="IPR038377">
    <property type="entry name" value="Na/Glc_symporter_sf"/>
</dbReference>
<dbReference type="OrthoDB" id="6132759at2759"/>
<keyword evidence="13" id="KW-1185">Reference proteome</keyword>
<comment type="subcellular location">
    <subcellularLocation>
        <location evidence="1">Cell membrane</location>
        <topology evidence="1">Multi-pass membrane protein</topology>
    </subcellularLocation>
</comment>
<feature type="transmembrane region" description="Helical" evidence="12">
    <location>
        <begin position="232"/>
        <end position="253"/>
    </location>
</feature>
<dbReference type="RefSeq" id="XP_025406271.1">
    <property type="nucleotide sequence ID" value="XM_025550486.1"/>
</dbReference>
<evidence type="ECO:0000256" key="12">
    <source>
        <dbReference type="SAM" id="Phobius"/>
    </source>
</evidence>
<keyword evidence="6 12" id="KW-1133">Transmembrane helix</keyword>
<keyword evidence="5 12" id="KW-0812">Transmembrane</keyword>
<dbReference type="Proteomes" id="UP000694846">
    <property type="component" value="Unplaced"/>
</dbReference>
<feature type="transmembrane region" description="Helical" evidence="12">
    <location>
        <begin position="274"/>
        <end position="297"/>
    </location>
</feature>
<evidence type="ECO:0000256" key="8">
    <source>
        <dbReference type="ARBA" id="ARBA00023065"/>
    </source>
</evidence>
<name>A0A8B8F6M1_9HEMI</name>
<feature type="transmembrane region" description="Helical" evidence="12">
    <location>
        <begin position="49"/>
        <end position="69"/>
    </location>
</feature>
<evidence type="ECO:0000313" key="13">
    <source>
        <dbReference type="Proteomes" id="UP000694846"/>
    </source>
</evidence>
<dbReference type="InterPro" id="IPR001734">
    <property type="entry name" value="Na/solute_symporter"/>
</dbReference>
<evidence type="ECO:0000256" key="3">
    <source>
        <dbReference type="ARBA" id="ARBA00022448"/>
    </source>
</evidence>
<keyword evidence="3" id="KW-0813">Transport</keyword>
<dbReference type="Pfam" id="PF00474">
    <property type="entry name" value="SSF"/>
    <property type="match status" value="1"/>
</dbReference>
<feature type="transmembrane region" description="Helical" evidence="12">
    <location>
        <begin position="155"/>
        <end position="177"/>
    </location>
</feature>
<organism evidence="13 14">
    <name type="scientific">Sipha flava</name>
    <name type="common">yellow sugarcane aphid</name>
    <dbReference type="NCBI Taxonomy" id="143950"/>
    <lineage>
        <taxon>Eukaryota</taxon>
        <taxon>Metazoa</taxon>
        <taxon>Ecdysozoa</taxon>
        <taxon>Arthropoda</taxon>
        <taxon>Hexapoda</taxon>
        <taxon>Insecta</taxon>
        <taxon>Pterygota</taxon>
        <taxon>Neoptera</taxon>
        <taxon>Paraneoptera</taxon>
        <taxon>Hemiptera</taxon>
        <taxon>Sternorrhyncha</taxon>
        <taxon>Aphidomorpha</taxon>
        <taxon>Aphidoidea</taxon>
        <taxon>Aphididae</taxon>
        <taxon>Sipha</taxon>
    </lineage>
</organism>
<dbReference type="PROSITE" id="PS50283">
    <property type="entry name" value="NA_SOLUT_SYMP_3"/>
    <property type="match status" value="1"/>
</dbReference>
<keyword evidence="10" id="KW-0739">Sodium transport</keyword>
<evidence type="ECO:0000256" key="6">
    <source>
        <dbReference type="ARBA" id="ARBA00022989"/>
    </source>
</evidence>
<evidence type="ECO:0000256" key="9">
    <source>
        <dbReference type="ARBA" id="ARBA00023136"/>
    </source>
</evidence>
<evidence type="ECO:0000256" key="7">
    <source>
        <dbReference type="ARBA" id="ARBA00023053"/>
    </source>
</evidence>
<dbReference type="GO" id="GO:0006814">
    <property type="term" value="P:sodium ion transport"/>
    <property type="evidence" value="ECO:0007669"/>
    <property type="project" value="UniProtKB-KW"/>
</dbReference>
<keyword evidence="8" id="KW-0406">Ion transport</keyword>
<feature type="transmembrane region" description="Helical" evidence="12">
    <location>
        <begin position="513"/>
        <end position="535"/>
    </location>
</feature>
<dbReference type="PANTHER" id="PTHR42985:SF21">
    <property type="entry name" value="SODIUM-DEPENDENT MULTIVITAMIN TRANSPORTER-LIKE PROTEIN"/>
    <property type="match status" value="1"/>
</dbReference>
<feature type="transmembrane region" description="Helical" evidence="12">
    <location>
        <begin position="442"/>
        <end position="461"/>
    </location>
</feature>
<dbReference type="CDD" id="cd11492">
    <property type="entry name" value="SLC5sbd_NIS-SMVT"/>
    <property type="match status" value="1"/>
</dbReference>
<accession>A0A8B8F6M1</accession>
<protein>
    <submittedName>
        <fullName evidence="14">Sodium-coupled monocarboxylate transporter 1-like</fullName>
    </submittedName>
</protein>
<evidence type="ECO:0000256" key="10">
    <source>
        <dbReference type="ARBA" id="ARBA00023201"/>
    </source>
</evidence>
<dbReference type="GO" id="GO:0015293">
    <property type="term" value="F:symporter activity"/>
    <property type="evidence" value="ECO:0007669"/>
    <property type="project" value="TreeGrafter"/>
</dbReference>
<evidence type="ECO:0000313" key="14">
    <source>
        <dbReference type="RefSeq" id="XP_025406271.1"/>
    </source>
</evidence>
<dbReference type="PANTHER" id="PTHR42985">
    <property type="entry name" value="SODIUM-COUPLED MONOCARBOXYLATE TRANSPORTER"/>
    <property type="match status" value="1"/>
</dbReference>
<feature type="transmembrane region" description="Helical" evidence="12">
    <location>
        <begin position="81"/>
        <end position="103"/>
    </location>
</feature>
<evidence type="ECO:0000256" key="5">
    <source>
        <dbReference type="ARBA" id="ARBA00022692"/>
    </source>
</evidence>
<dbReference type="AlphaFoldDB" id="A0A8B8F6M1"/>
<feature type="transmembrane region" description="Helical" evidence="12">
    <location>
        <begin position="379"/>
        <end position="399"/>
    </location>
</feature>
<evidence type="ECO:0000256" key="1">
    <source>
        <dbReference type="ARBA" id="ARBA00004651"/>
    </source>
</evidence>
<feature type="transmembrane region" description="Helical" evidence="12">
    <location>
        <begin position="189"/>
        <end position="212"/>
    </location>
</feature>